<comment type="subcellular location">
    <subcellularLocation>
        <location evidence="2">Cell membrane</location>
        <topology evidence="2">Lipid-anchor</topology>
        <orientation evidence="2">Cytoplasmic side</orientation>
    </subcellularLocation>
</comment>
<keyword evidence="10" id="KW-0564">Palmitate</keyword>
<dbReference type="GO" id="GO:0003006">
    <property type="term" value="P:developmental process involved in reproduction"/>
    <property type="evidence" value="ECO:0007669"/>
    <property type="project" value="UniProtKB-ARBA"/>
</dbReference>
<dbReference type="SMART" id="SM00174">
    <property type="entry name" value="RHO"/>
    <property type="match status" value="1"/>
</dbReference>
<evidence type="ECO:0000313" key="13">
    <source>
        <dbReference type="Proteomes" id="UP000887116"/>
    </source>
</evidence>
<evidence type="ECO:0000256" key="6">
    <source>
        <dbReference type="ARBA" id="ARBA00022741"/>
    </source>
</evidence>
<dbReference type="GO" id="GO:0007010">
    <property type="term" value="P:cytoskeleton organization"/>
    <property type="evidence" value="ECO:0007669"/>
    <property type="project" value="UniProtKB-ARBA"/>
</dbReference>
<gene>
    <name evidence="12" type="primary">Rhou</name>
    <name evidence="12" type="ORF">TNCT_708061</name>
</gene>
<dbReference type="GO" id="GO:0022412">
    <property type="term" value="P:cellular process involved in reproduction in multicellular organism"/>
    <property type="evidence" value="ECO:0007669"/>
    <property type="project" value="UniProtKB-ARBA"/>
</dbReference>
<evidence type="ECO:0000256" key="4">
    <source>
        <dbReference type="ARBA" id="ARBA00022553"/>
    </source>
</evidence>
<evidence type="ECO:0000256" key="8">
    <source>
        <dbReference type="ARBA" id="ARBA00023134"/>
    </source>
</evidence>
<dbReference type="GO" id="GO:0007264">
    <property type="term" value="P:small GTPase-mediated signal transduction"/>
    <property type="evidence" value="ECO:0007669"/>
    <property type="project" value="InterPro"/>
</dbReference>
<comment type="cofactor">
    <cofactor evidence="1">
        <name>Mg(2+)</name>
        <dbReference type="ChEBI" id="CHEBI:18420"/>
    </cofactor>
</comment>
<evidence type="ECO:0000256" key="7">
    <source>
        <dbReference type="ARBA" id="ARBA00022842"/>
    </source>
</evidence>
<name>A0A8X6FB57_TRICU</name>
<keyword evidence="8" id="KW-0342">GTP-binding</keyword>
<keyword evidence="6" id="KW-0547">Nucleotide-binding</keyword>
<evidence type="ECO:0000256" key="5">
    <source>
        <dbReference type="ARBA" id="ARBA00022723"/>
    </source>
</evidence>
<dbReference type="PROSITE" id="PS51420">
    <property type="entry name" value="RHO"/>
    <property type="match status" value="1"/>
</dbReference>
<reference evidence="12" key="1">
    <citation type="submission" date="2020-07" db="EMBL/GenBank/DDBJ databases">
        <title>Multicomponent nature underlies the extraordinary mechanical properties of spider dragline silk.</title>
        <authorList>
            <person name="Kono N."/>
            <person name="Nakamura H."/>
            <person name="Mori M."/>
            <person name="Yoshida Y."/>
            <person name="Ohtoshi R."/>
            <person name="Malay A.D."/>
            <person name="Moran D.A.P."/>
            <person name="Tomita M."/>
            <person name="Numata K."/>
            <person name="Arakawa K."/>
        </authorList>
    </citation>
    <scope>NUCLEOTIDE SEQUENCE</scope>
</reference>
<dbReference type="Gene3D" id="3.40.50.300">
    <property type="entry name" value="P-loop containing nucleotide triphosphate hydrolases"/>
    <property type="match status" value="1"/>
</dbReference>
<keyword evidence="9" id="KW-0472">Membrane</keyword>
<dbReference type="InterPro" id="IPR005225">
    <property type="entry name" value="Small_GTP-bd"/>
</dbReference>
<protein>
    <submittedName>
        <fullName evidence="12">Rho-related GTP-binding protein RhoU</fullName>
    </submittedName>
</protein>
<proteinExistence type="predicted"/>
<dbReference type="SMART" id="SM00173">
    <property type="entry name" value="RAS"/>
    <property type="match status" value="1"/>
</dbReference>
<evidence type="ECO:0000256" key="10">
    <source>
        <dbReference type="ARBA" id="ARBA00023139"/>
    </source>
</evidence>
<keyword evidence="13" id="KW-1185">Reference proteome</keyword>
<keyword evidence="7" id="KW-0460">Magnesium</keyword>
<dbReference type="PRINTS" id="PR00449">
    <property type="entry name" value="RASTRNSFRMNG"/>
</dbReference>
<dbReference type="InterPro" id="IPR027417">
    <property type="entry name" value="P-loop_NTPase"/>
</dbReference>
<dbReference type="SMART" id="SM00175">
    <property type="entry name" value="RAB"/>
    <property type="match status" value="1"/>
</dbReference>
<dbReference type="GO" id="GO:0035099">
    <property type="term" value="P:hemocyte migration"/>
    <property type="evidence" value="ECO:0007669"/>
    <property type="project" value="UniProtKB-ARBA"/>
</dbReference>
<dbReference type="InterPro" id="IPR001806">
    <property type="entry name" value="Small_GTPase"/>
</dbReference>
<evidence type="ECO:0000256" key="9">
    <source>
        <dbReference type="ARBA" id="ARBA00023136"/>
    </source>
</evidence>
<dbReference type="AlphaFoldDB" id="A0A8X6FB57"/>
<evidence type="ECO:0000256" key="1">
    <source>
        <dbReference type="ARBA" id="ARBA00001946"/>
    </source>
</evidence>
<dbReference type="GO" id="GO:0022603">
    <property type="term" value="P:regulation of anatomical structure morphogenesis"/>
    <property type="evidence" value="ECO:0007669"/>
    <property type="project" value="UniProtKB-ARBA"/>
</dbReference>
<dbReference type="GO" id="GO:0005886">
    <property type="term" value="C:plasma membrane"/>
    <property type="evidence" value="ECO:0007669"/>
    <property type="project" value="UniProtKB-SubCell"/>
</dbReference>
<keyword evidence="5" id="KW-0479">Metal-binding</keyword>
<dbReference type="GO" id="GO:0035006">
    <property type="term" value="P:melanization defense response"/>
    <property type="evidence" value="ECO:0007669"/>
    <property type="project" value="UniProtKB-ARBA"/>
</dbReference>
<organism evidence="12 13">
    <name type="scientific">Trichonephila clavata</name>
    <name type="common">Joro spider</name>
    <name type="synonym">Nephila clavata</name>
    <dbReference type="NCBI Taxonomy" id="2740835"/>
    <lineage>
        <taxon>Eukaryota</taxon>
        <taxon>Metazoa</taxon>
        <taxon>Ecdysozoa</taxon>
        <taxon>Arthropoda</taxon>
        <taxon>Chelicerata</taxon>
        <taxon>Arachnida</taxon>
        <taxon>Araneae</taxon>
        <taxon>Araneomorphae</taxon>
        <taxon>Entelegynae</taxon>
        <taxon>Araneoidea</taxon>
        <taxon>Nephilidae</taxon>
        <taxon>Trichonephila</taxon>
    </lineage>
</organism>
<evidence type="ECO:0000256" key="11">
    <source>
        <dbReference type="ARBA" id="ARBA00023288"/>
    </source>
</evidence>
<dbReference type="OrthoDB" id="8830751at2759"/>
<keyword evidence="3" id="KW-1003">Cell membrane</keyword>
<dbReference type="NCBIfam" id="TIGR00231">
    <property type="entry name" value="small_GTP"/>
    <property type="match status" value="1"/>
</dbReference>
<dbReference type="PROSITE" id="PS51421">
    <property type="entry name" value="RAS"/>
    <property type="match status" value="1"/>
</dbReference>
<dbReference type="GO" id="GO:0046872">
    <property type="term" value="F:metal ion binding"/>
    <property type="evidence" value="ECO:0007669"/>
    <property type="project" value="UniProtKB-KW"/>
</dbReference>
<dbReference type="SUPFAM" id="SSF52540">
    <property type="entry name" value="P-loop containing nucleoside triphosphate hydrolases"/>
    <property type="match status" value="1"/>
</dbReference>
<accession>A0A8X6FB57</accession>
<sequence>MTSCIEKGTSNVAPASADECLRRVKCVLVGDGAVGKTSLVIGYTTNEYPKEYMPTAYDKYSVIVNVNYKPIRLQICDTAGQDDFDALRPLCYPHTDVFLLCFSVVYPTSFYNIYEKWIYEIRHYSPSVPVILVGTQSDLRTDINVLIELAEYKEQPVTVQQAKHLAAKIGAITYIECSAMTQRNLKEVFDAALMAALRTPKFEPLSNGNCSSGKSNCDVIANSQKYPSSQKRRKRGWKKLWCFS</sequence>
<dbReference type="PROSITE" id="PS51419">
    <property type="entry name" value="RAB"/>
    <property type="match status" value="1"/>
</dbReference>
<dbReference type="GO" id="GO:0001667">
    <property type="term" value="P:ameboidal-type cell migration"/>
    <property type="evidence" value="ECO:0007669"/>
    <property type="project" value="UniProtKB-ARBA"/>
</dbReference>
<dbReference type="Proteomes" id="UP000887116">
    <property type="component" value="Unassembled WGS sequence"/>
</dbReference>
<dbReference type="InterPro" id="IPR003578">
    <property type="entry name" value="Small_GTPase_Rho"/>
</dbReference>
<dbReference type="Pfam" id="PF00071">
    <property type="entry name" value="Ras"/>
    <property type="match status" value="1"/>
</dbReference>
<keyword evidence="11" id="KW-0449">Lipoprotein</keyword>
<keyword evidence="4" id="KW-0597">Phosphoprotein</keyword>
<dbReference type="GO" id="GO:0005525">
    <property type="term" value="F:GTP binding"/>
    <property type="evidence" value="ECO:0007669"/>
    <property type="project" value="UniProtKB-KW"/>
</dbReference>
<comment type="caution">
    <text evidence="12">The sequence shown here is derived from an EMBL/GenBank/DDBJ whole genome shotgun (WGS) entry which is preliminary data.</text>
</comment>
<evidence type="ECO:0000256" key="3">
    <source>
        <dbReference type="ARBA" id="ARBA00022475"/>
    </source>
</evidence>
<dbReference type="FunFam" id="3.40.50.300:FF:000561">
    <property type="entry name" value="rho-related GTP-binding protein RhoV"/>
    <property type="match status" value="1"/>
</dbReference>
<dbReference type="PANTHER" id="PTHR24072">
    <property type="entry name" value="RHO FAMILY GTPASE"/>
    <property type="match status" value="1"/>
</dbReference>
<evidence type="ECO:0000313" key="12">
    <source>
        <dbReference type="EMBL" id="GFQ75820.1"/>
    </source>
</evidence>
<dbReference type="GO" id="GO:0003924">
    <property type="term" value="F:GTPase activity"/>
    <property type="evidence" value="ECO:0007669"/>
    <property type="project" value="InterPro"/>
</dbReference>
<evidence type="ECO:0000256" key="2">
    <source>
        <dbReference type="ARBA" id="ARBA00004342"/>
    </source>
</evidence>
<dbReference type="CDD" id="cd04130">
    <property type="entry name" value="Wrch_1"/>
    <property type="match status" value="1"/>
</dbReference>
<dbReference type="EMBL" id="BMAO01031536">
    <property type="protein sequence ID" value="GFQ75820.1"/>
    <property type="molecule type" value="Genomic_DNA"/>
</dbReference>